<protein>
    <submittedName>
        <fullName evidence="2">Uncharacterized protein</fullName>
    </submittedName>
</protein>
<evidence type="ECO:0000313" key="3">
    <source>
        <dbReference type="Proteomes" id="UP001237642"/>
    </source>
</evidence>
<dbReference type="EMBL" id="JAUIZM010000003">
    <property type="protein sequence ID" value="KAK1392081.1"/>
    <property type="molecule type" value="Genomic_DNA"/>
</dbReference>
<reference evidence="2" key="2">
    <citation type="submission" date="2023-05" db="EMBL/GenBank/DDBJ databases">
        <authorList>
            <person name="Schelkunov M.I."/>
        </authorList>
    </citation>
    <scope>NUCLEOTIDE SEQUENCE</scope>
    <source>
        <strain evidence="2">Hsosn_3</strain>
        <tissue evidence="2">Leaf</tissue>
    </source>
</reference>
<feature type="region of interest" description="Disordered" evidence="1">
    <location>
        <begin position="28"/>
        <end position="105"/>
    </location>
</feature>
<comment type="caution">
    <text evidence="2">The sequence shown here is derived from an EMBL/GenBank/DDBJ whole genome shotgun (WGS) entry which is preliminary data.</text>
</comment>
<dbReference type="InterPro" id="IPR046350">
    <property type="entry name" value="Cystatin_sf"/>
</dbReference>
<proteinExistence type="predicted"/>
<dbReference type="SUPFAM" id="SSF54403">
    <property type="entry name" value="Cystatin/monellin"/>
    <property type="match status" value="1"/>
</dbReference>
<keyword evidence="3" id="KW-1185">Reference proteome</keyword>
<name>A0AAD8IWF5_9APIA</name>
<sequence>MGIFNRETSFFGKQKQQEGDAVCLLVSNPSDWSLSPKKKKHVIVTPTPATTTKEDKEKEEQERSEKKKHVTQEKEEGLNPSHRSPKKKKRRAETMEEAERRFSTSIGGPTTSVVYPLKSTNVDHRLVAFCNKALEKYNNYNNHNCLYEYVRLLKAKKTRVSYQSDYEIIFDASLPHEDGFRVETFEASIKTGLYVQKGVEGYGEVVSRVGKYTGSKYGPQHFW</sequence>
<reference evidence="2" key="1">
    <citation type="submission" date="2023-02" db="EMBL/GenBank/DDBJ databases">
        <title>Genome of toxic invasive species Heracleum sosnowskyi carries increased number of genes despite the absence of recent whole-genome duplications.</title>
        <authorList>
            <person name="Schelkunov M."/>
            <person name="Shtratnikova V."/>
            <person name="Makarenko M."/>
            <person name="Klepikova A."/>
            <person name="Omelchenko D."/>
            <person name="Novikova G."/>
            <person name="Obukhova E."/>
            <person name="Bogdanov V."/>
            <person name="Penin A."/>
            <person name="Logacheva M."/>
        </authorList>
    </citation>
    <scope>NUCLEOTIDE SEQUENCE</scope>
    <source>
        <strain evidence="2">Hsosn_3</strain>
        <tissue evidence="2">Leaf</tissue>
    </source>
</reference>
<evidence type="ECO:0000256" key="1">
    <source>
        <dbReference type="SAM" id="MobiDB-lite"/>
    </source>
</evidence>
<organism evidence="2 3">
    <name type="scientific">Heracleum sosnowskyi</name>
    <dbReference type="NCBI Taxonomy" id="360622"/>
    <lineage>
        <taxon>Eukaryota</taxon>
        <taxon>Viridiplantae</taxon>
        <taxon>Streptophyta</taxon>
        <taxon>Embryophyta</taxon>
        <taxon>Tracheophyta</taxon>
        <taxon>Spermatophyta</taxon>
        <taxon>Magnoliopsida</taxon>
        <taxon>eudicotyledons</taxon>
        <taxon>Gunneridae</taxon>
        <taxon>Pentapetalae</taxon>
        <taxon>asterids</taxon>
        <taxon>campanulids</taxon>
        <taxon>Apiales</taxon>
        <taxon>Apiaceae</taxon>
        <taxon>Apioideae</taxon>
        <taxon>apioid superclade</taxon>
        <taxon>Tordylieae</taxon>
        <taxon>Tordyliinae</taxon>
        <taxon>Heracleum</taxon>
    </lineage>
</organism>
<accession>A0AAD8IWF5</accession>
<dbReference type="Proteomes" id="UP001237642">
    <property type="component" value="Unassembled WGS sequence"/>
</dbReference>
<evidence type="ECO:0000313" key="2">
    <source>
        <dbReference type="EMBL" id="KAK1392081.1"/>
    </source>
</evidence>
<dbReference type="AlphaFoldDB" id="A0AAD8IWF5"/>
<feature type="compositionally biased region" description="Basic and acidic residues" evidence="1">
    <location>
        <begin position="52"/>
        <end position="77"/>
    </location>
</feature>
<feature type="compositionally biased region" description="Basic and acidic residues" evidence="1">
    <location>
        <begin position="92"/>
        <end position="102"/>
    </location>
</feature>
<gene>
    <name evidence="2" type="ORF">POM88_011137</name>
</gene>